<dbReference type="PANTHER" id="PTHR11610:SF173">
    <property type="entry name" value="LIPASE DOMAIN-CONTAINING PROTEIN-RELATED"/>
    <property type="match status" value="1"/>
</dbReference>
<evidence type="ECO:0000256" key="7">
    <source>
        <dbReference type="ARBA" id="ARBA00023157"/>
    </source>
</evidence>
<proteinExistence type="inferred from homology"/>
<dbReference type="GO" id="GO:0016042">
    <property type="term" value="P:lipid catabolic process"/>
    <property type="evidence" value="ECO:0007669"/>
    <property type="project" value="TreeGrafter"/>
</dbReference>
<dbReference type="InterPro" id="IPR029058">
    <property type="entry name" value="AB_hydrolase_fold"/>
</dbReference>
<evidence type="ECO:0000256" key="6">
    <source>
        <dbReference type="ARBA" id="ARBA00022801"/>
    </source>
</evidence>
<organism evidence="11 12">
    <name type="scientific">Ceratosolen solmsi marchali</name>
    <dbReference type="NCBI Taxonomy" id="326594"/>
    <lineage>
        <taxon>Eukaryota</taxon>
        <taxon>Metazoa</taxon>
        <taxon>Ecdysozoa</taxon>
        <taxon>Arthropoda</taxon>
        <taxon>Hexapoda</taxon>
        <taxon>Insecta</taxon>
        <taxon>Pterygota</taxon>
        <taxon>Neoptera</taxon>
        <taxon>Endopterygota</taxon>
        <taxon>Hymenoptera</taxon>
        <taxon>Apocrita</taxon>
        <taxon>Proctotrupomorpha</taxon>
        <taxon>Chalcidoidea</taxon>
        <taxon>Agaonidae</taxon>
        <taxon>Agaoninae</taxon>
        <taxon>Ceratosolen</taxon>
    </lineage>
</organism>
<evidence type="ECO:0000256" key="5">
    <source>
        <dbReference type="ARBA" id="ARBA00022525"/>
    </source>
</evidence>
<gene>
    <name evidence="12" type="primary">LOC105362996</name>
</gene>
<dbReference type="GO" id="GO:0005615">
    <property type="term" value="C:extracellular space"/>
    <property type="evidence" value="ECO:0007669"/>
    <property type="project" value="TreeGrafter"/>
</dbReference>
<feature type="signal peptide" evidence="9">
    <location>
        <begin position="1"/>
        <end position="21"/>
    </location>
</feature>
<dbReference type="CDD" id="cd00707">
    <property type="entry name" value="Pancreat_lipase_like"/>
    <property type="match status" value="1"/>
</dbReference>
<evidence type="ECO:0000256" key="3">
    <source>
        <dbReference type="ARBA" id="ARBA00010701"/>
    </source>
</evidence>
<dbReference type="InterPro" id="IPR033906">
    <property type="entry name" value="Lipase_N"/>
</dbReference>
<feature type="chain" id="PRO_5042484612" description="phospholipase A1" evidence="9">
    <location>
        <begin position="22"/>
        <end position="336"/>
    </location>
</feature>
<dbReference type="PRINTS" id="PR00821">
    <property type="entry name" value="TAGLIPASE"/>
</dbReference>
<feature type="domain" description="Lipase" evidence="10">
    <location>
        <begin position="63"/>
        <end position="332"/>
    </location>
</feature>
<comment type="similarity">
    <text evidence="3 8">Belongs to the AB hydrolase superfamily. Lipase family.</text>
</comment>
<evidence type="ECO:0000256" key="1">
    <source>
        <dbReference type="ARBA" id="ARBA00000111"/>
    </source>
</evidence>
<evidence type="ECO:0000256" key="4">
    <source>
        <dbReference type="ARBA" id="ARBA00013179"/>
    </source>
</evidence>
<keyword evidence="7" id="KW-1015">Disulfide bond</keyword>
<dbReference type="GO" id="GO:0008970">
    <property type="term" value="F:phospholipase A1 activity"/>
    <property type="evidence" value="ECO:0007669"/>
    <property type="project" value="UniProtKB-EC"/>
</dbReference>
<keyword evidence="5" id="KW-0964">Secreted</keyword>
<dbReference type="SUPFAM" id="SSF53474">
    <property type="entry name" value="alpha/beta-Hydrolases"/>
    <property type="match status" value="1"/>
</dbReference>
<evidence type="ECO:0000256" key="9">
    <source>
        <dbReference type="SAM" id="SignalP"/>
    </source>
</evidence>
<reference evidence="12" key="1">
    <citation type="submission" date="2025-08" db="UniProtKB">
        <authorList>
            <consortium name="RefSeq"/>
        </authorList>
    </citation>
    <scope>IDENTIFICATION</scope>
</reference>
<evidence type="ECO:0000313" key="12">
    <source>
        <dbReference type="RefSeq" id="XP_011498868.1"/>
    </source>
</evidence>
<keyword evidence="11" id="KW-1185">Reference proteome</keyword>
<protein>
    <recommendedName>
        <fullName evidence="4">phospholipase A1</fullName>
        <ecNumber evidence="4">3.1.1.32</ecNumber>
    </recommendedName>
</protein>
<comment type="subcellular location">
    <subcellularLocation>
        <location evidence="2">Secreted</location>
    </subcellularLocation>
</comment>
<evidence type="ECO:0000256" key="2">
    <source>
        <dbReference type="ARBA" id="ARBA00004613"/>
    </source>
</evidence>
<dbReference type="GeneID" id="105362996"/>
<evidence type="ECO:0000259" key="10">
    <source>
        <dbReference type="Pfam" id="PF00151"/>
    </source>
</evidence>
<dbReference type="InterPro" id="IPR000734">
    <property type="entry name" value="TAG_lipase"/>
</dbReference>
<name>A0AAJ7DWD9_9HYME</name>
<dbReference type="PANTHER" id="PTHR11610">
    <property type="entry name" value="LIPASE"/>
    <property type="match status" value="1"/>
</dbReference>
<evidence type="ECO:0000313" key="11">
    <source>
        <dbReference type="Proteomes" id="UP000695007"/>
    </source>
</evidence>
<dbReference type="InterPro" id="IPR013818">
    <property type="entry name" value="Lipase"/>
</dbReference>
<dbReference type="Gene3D" id="3.40.50.1820">
    <property type="entry name" value="alpha/beta hydrolase"/>
    <property type="match status" value="1"/>
</dbReference>
<dbReference type="EC" id="3.1.1.32" evidence="4"/>
<keyword evidence="6" id="KW-0378">Hydrolase</keyword>
<dbReference type="RefSeq" id="XP_011498868.1">
    <property type="nucleotide sequence ID" value="XM_011500566.1"/>
</dbReference>
<dbReference type="Pfam" id="PF00151">
    <property type="entry name" value="Lipase"/>
    <property type="match status" value="1"/>
</dbReference>
<comment type="catalytic activity">
    <reaction evidence="1">
        <text>a 1,2-diacyl-sn-glycero-3-phosphocholine + H2O = a 2-acyl-sn-glycero-3-phosphocholine + a fatty acid + H(+)</text>
        <dbReference type="Rhea" id="RHEA:18689"/>
        <dbReference type="ChEBI" id="CHEBI:15377"/>
        <dbReference type="ChEBI" id="CHEBI:15378"/>
        <dbReference type="ChEBI" id="CHEBI:28868"/>
        <dbReference type="ChEBI" id="CHEBI:57643"/>
        <dbReference type="ChEBI" id="CHEBI:57875"/>
        <dbReference type="EC" id="3.1.1.32"/>
    </reaction>
</comment>
<dbReference type="AlphaFoldDB" id="A0AAJ7DWD9"/>
<evidence type="ECO:0000256" key="8">
    <source>
        <dbReference type="RuleBase" id="RU004262"/>
    </source>
</evidence>
<keyword evidence="9" id="KW-0732">Signal</keyword>
<dbReference type="KEGG" id="csol:105362996"/>
<dbReference type="Proteomes" id="UP000695007">
    <property type="component" value="Unplaced"/>
</dbReference>
<sequence length="336" mass="37517">MRAPTFIILLLFILRIGISRCQPLSAISCAIGRSVDVVWDESELIDASDTVDNEIEVDVEKYVFFYLYTSEDRQGEQINLDNTRRSSNLNTRRDTKIITHGYFSSKDAKSCKIIRDAFLNNGDYNVIVVDWWPLQSLWGPIPSFYWQVAHYVEHVGKYVAKLIDHLADHGIDLKTTTLIGHSLGAHVMGIAAYQARDKVNYIVGLDPALPSFENRNESSRLTADDANVVEVIHTDEGNCGMSLPIGHYDFYPNGGAKQPGCNSNKCSHTRSCELYAESVANEKGFYAYKCSELQDVKKGNCYGDRVLMGGNTKSPVATKGIFYLKTKDSSPFALGK</sequence>
<dbReference type="GO" id="GO:0017171">
    <property type="term" value="F:serine hydrolase activity"/>
    <property type="evidence" value="ECO:0007669"/>
    <property type="project" value="TreeGrafter"/>
</dbReference>
<accession>A0AAJ7DWD9</accession>